<dbReference type="Proteomes" id="UP000636709">
    <property type="component" value="Unassembled WGS sequence"/>
</dbReference>
<dbReference type="EMBL" id="JACEFO010001646">
    <property type="protein sequence ID" value="KAF8726802.1"/>
    <property type="molecule type" value="Genomic_DNA"/>
</dbReference>
<organism evidence="2 3">
    <name type="scientific">Digitaria exilis</name>
    <dbReference type="NCBI Taxonomy" id="1010633"/>
    <lineage>
        <taxon>Eukaryota</taxon>
        <taxon>Viridiplantae</taxon>
        <taxon>Streptophyta</taxon>
        <taxon>Embryophyta</taxon>
        <taxon>Tracheophyta</taxon>
        <taxon>Spermatophyta</taxon>
        <taxon>Magnoliopsida</taxon>
        <taxon>Liliopsida</taxon>
        <taxon>Poales</taxon>
        <taxon>Poaceae</taxon>
        <taxon>PACMAD clade</taxon>
        <taxon>Panicoideae</taxon>
        <taxon>Panicodae</taxon>
        <taxon>Paniceae</taxon>
        <taxon>Anthephorinae</taxon>
        <taxon>Digitaria</taxon>
    </lineage>
</organism>
<dbReference type="AlphaFoldDB" id="A0A835F342"/>
<sequence>MDTPSHRTADTPRAAPRASDEVFSKAKTNRAGEGDLSRAPPPHGAGRRGTEEQGTRSAKRGRGHTTTRDHDQLLPFPLARAVRPSIAYLPSPSSTRFISRRPLHITTVSHRRGHPHQPLSKAGPPPSSFLRAQSIRRRLLLIPPFADPFLGNPPSLLLPDFSL</sequence>
<evidence type="ECO:0000256" key="1">
    <source>
        <dbReference type="SAM" id="MobiDB-lite"/>
    </source>
</evidence>
<proteinExistence type="predicted"/>
<evidence type="ECO:0000313" key="2">
    <source>
        <dbReference type="EMBL" id="KAF8726802.1"/>
    </source>
</evidence>
<feature type="region of interest" description="Disordered" evidence="1">
    <location>
        <begin position="1"/>
        <end position="76"/>
    </location>
</feature>
<gene>
    <name evidence="2" type="ORF">HU200_019277</name>
</gene>
<feature type="compositionally biased region" description="Basic and acidic residues" evidence="1">
    <location>
        <begin position="1"/>
        <end position="10"/>
    </location>
</feature>
<name>A0A835F342_9POAL</name>
<accession>A0A835F342</accession>
<comment type="caution">
    <text evidence="2">The sequence shown here is derived from an EMBL/GenBank/DDBJ whole genome shotgun (WGS) entry which is preliminary data.</text>
</comment>
<feature type="compositionally biased region" description="Basic and acidic residues" evidence="1">
    <location>
        <begin position="18"/>
        <end position="36"/>
    </location>
</feature>
<reference evidence="2" key="1">
    <citation type="submission" date="2020-07" db="EMBL/GenBank/DDBJ databases">
        <title>Genome sequence and genetic diversity analysis of an under-domesticated orphan crop, white fonio (Digitaria exilis).</title>
        <authorList>
            <person name="Bennetzen J.L."/>
            <person name="Chen S."/>
            <person name="Ma X."/>
            <person name="Wang X."/>
            <person name="Yssel A.E.J."/>
            <person name="Chaluvadi S.R."/>
            <person name="Johnson M."/>
            <person name="Gangashetty P."/>
            <person name="Hamidou F."/>
            <person name="Sanogo M.D."/>
            <person name="Zwaenepoel A."/>
            <person name="Wallace J."/>
            <person name="Van De Peer Y."/>
            <person name="Van Deynze A."/>
        </authorList>
    </citation>
    <scope>NUCLEOTIDE SEQUENCE</scope>
    <source>
        <tissue evidence="2">Leaves</tissue>
    </source>
</reference>
<evidence type="ECO:0000313" key="3">
    <source>
        <dbReference type="Proteomes" id="UP000636709"/>
    </source>
</evidence>
<protein>
    <submittedName>
        <fullName evidence="2">Uncharacterized protein</fullName>
    </submittedName>
</protein>
<keyword evidence="3" id="KW-1185">Reference proteome</keyword>